<dbReference type="InterPro" id="IPR014825">
    <property type="entry name" value="DNA_alkylation"/>
</dbReference>
<dbReference type="Pfam" id="PF08713">
    <property type="entry name" value="DNA_alkylation"/>
    <property type="match status" value="1"/>
</dbReference>
<dbReference type="Proteomes" id="UP000223749">
    <property type="component" value="Chromosome"/>
</dbReference>
<dbReference type="OrthoDB" id="9775346at2"/>
<evidence type="ECO:0000313" key="2">
    <source>
        <dbReference type="Proteomes" id="UP000223749"/>
    </source>
</evidence>
<dbReference type="KEGG" id="pgs:CPT03_04210"/>
<dbReference type="CDD" id="cd06561">
    <property type="entry name" value="AlkD_like"/>
    <property type="match status" value="1"/>
</dbReference>
<keyword evidence="2" id="KW-1185">Reference proteome</keyword>
<dbReference type="PANTHER" id="PTHR34070:SF1">
    <property type="entry name" value="DNA ALKYLATION REPAIR PROTEIN"/>
    <property type="match status" value="1"/>
</dbReference>
<dbReference type="PANTHER" id="PTHR34070">
    <property type="entry name" value="ARMADILLO-TYPE FOLD"/>
    <property type="match status" value="1"/>
</dbReference>
<dbReference type="AlphaFoldDB" id="A0A2D1U2J2"/>
<dbReference type="InterPro" id="IPR016024">
    <property type="entry name" value="ARM-type_fold"/>
</dbReference>
<organism evidence="1 2">
    <name type="scientific">Pedobacter ginsengisoli</name>
    <dbReference type="NCBI Taxonomy" id="363852"/>
    <lineage>
        <taxon>Bacteria</taxon>
        <taxon>Pseudomonadati</taxon>
        <taxon>Bacteroidota</taxon>
        <taxon>Sphingobacteriia</taxon>
        <taxon>Sphingobacteriales</taxon>
        <taxon>Sphingobacteriaceae</taxon>
        <taxon>Pedobacter</taxon>
    </lineage>
</organism>
<dbReference type="RefSeq" id="WP_099437669.1">
    <property type="nucleotide sequence ID" value="NZ_CP024091.1"/>
</dbReference>
<dbReference type="Gene3D" id="1.25.10.90">
    <property type="match status" value="1"/>
</dbReference>
<protein>
    <recommendedName>
        <fullName evidence="3">DNA alkylation repair protein</fullName>
    </recommendedName>
</protein>
<sequence length="255" mass="30035">MTPNTSKYLSEVINRLIEKKPYDKVSGHKNLKSYIGTKYEIIGLTVPMQRSIFKTGYTFSTLSVQDQLPLWDAIWKSTDLYEVLSQCIYFIEKNWQKLDVKEVWITIKSWVKKIDNWAHSDGLSDIYAHLMEKMPEEIYSQYQSWNKSDNPWERRQSLVGMLLYSKKRKTLLPAIKLLNMVEPLIQDKDYFVQKGLGWALREIGNIYPEETMAFLHKNCINLHPVAFTTAIEKINPELKNTLKLQRKEKRSLPKI</sequence>
<dbReference type="EMBL" id="CP024091">
    <property type="protein sequence ID" value="ATP55724.1"/>
    <property type="molecule type" value="Genomic_DNA"/>
</dbReference>
<proteinExistence type="predicted"/>
<reference evidence="1 2" key="1">
    <citation type="submission" date="2017-10" db="EMBL/GenBank/DDBJ databases">
        <title>Whole genome of Pedobacter ginsengisoli T01R-27 isolated from tomato rhizosphere.</title>
        <authorList>
            <person name="Weon H.-Y."/>
            <person name="Lee S.A."/>
            <person name="Sang M.K."/>
            <person name="Song J."/>
        </authorList>
    </citation>
    <scope>NUCLEOTIDE SEQUENCE [LARGE SCALE GENOMIC DNA]</scope>
    <source>
        <strain evidence="1 2">T01R-27</strain>
    </source>
</reference>
<dbReference type="SUPFAM" id="SSF48371">
    <property type="entry name" value="ARM repeat"/>
    <property type="match status" value="1"/>
</dbReference>
<gene>
    <name evidence="1" type="ORF">CPT03_04210</name>
</gene>
<evidence type="ECO:0000313" key="1">
    <source>
        <dbReference type="EMBL" id="ATP55724.1"/>
    </source>
</evidence>
<accession>A0A2D1U2J2</accession>
<evidence type="ECO:0008006" key="3">
    <source>
        <dbReference type="Google" id="ProtNLM"/>
    </source>
</evidence>
<name>A0A2D1U2J2_9SPHI</name>